<dbReference type="InterPro" id="IPR003406">
    <property type="entry name" value="Glyco_trans_14"/>
</dbReference>
<keyword evidence="3" id="KW-0328">Glycosyltransferase</keyword>
<keyword evidence="6" id="KW-0479">Metal-binding</keyword>
<evidence type="ECO:0000256" key="3">
    <source>
        <dbReference type="ARBA" id="ARBA00022676"/>
    </source>
</evidence>
<evidence type="ECO:0000256" key="10">
    <source>
        <dbReference type="ARBA" id="ARBA00023034"/>
    </source>
</evidence>
<keyword evidence="13" id="KW-0325">Glycoprotein</keyword>
<evidence type="ECO:0000256" key="4">
    <source>
        <dbReference type="ARBA" id="ARBA00022679"/>
    </source>
</evidence>
<proteinExistence type="predicted"/>
<comment type="caution">
    <text evidence="15">The sequence shown here is derived from an EMBL/GenBank/DDBJ whole genome shotgun (WGS) entry which is preliminary data.</text>
</comment>
<dbReference type="EMBL" id="CCWP01000047">
    <property type="protein sequence ID" value="CEF05919.1"/>
    <property type="molecule type" value="Genomic_DNA"/>
</dbReference>
<evidence type="ECO:0000256" key="12">
    <source>
        <dbReference type="ARBA" id="ARBA00023157"/>
    </source>
</evidence>
<keyword evidence="9" id="KW-1133">Transmembrane helix</keyword>
<evidence type="ECO:0000256" key="8">
    <source>
        <dbReference type="ARBA" id="ARBA00022968"/>
    </source>
</evidence>
<keyword evidence="4" id="KW-0808">Transferase</keyword>
<dbReference type="RefSeq" id="WP_012578370.1">
    <property type="nucleotide sequence ID" value="NZ_CBCRZZ010000030.1"/>
</dbReference>
<keyword evidence="11" id="KW-0472">Membrane</keyword>
<protein>
    <recommendedName>
        <fullName evidence="14">Peptide O-xylosyltransferase</fullName>
    </recommendedName>
</protein>
<evidence type="ECO:0000256" key="2">
    <source>
        <dbReference type="ARBA" id="ARBA00004648"/>
    </source>
</evidence>
<dbReference type="InterPro" id="IPR043538">
    <property type="entry name" value="XYLT"/>
</dbReference>
<evidence type="ECO:0000256" key="9">
    <source>
        <dbReference type="ARBA" id="ARBA00022989"/>
    </source>
</evidence>
<keyword evidence="5" id="KW-0812">Transmembrane</keyword>
<keyword evidence="16" id="KW-1185">Reference proteome</keyword>
<dbReference type="PANTHER" id="PTHR46025">
    <property type="entry name" value="XYLOSYLTRANSFERASE OXT"/>
    <property type="match status" value="1"/>
</dbReference>
<evidence type="ECO:0000256" key="1">
    <source>
        <dbReference type="ARBA" id="ARBA00004323"/>
    </source>
</evidence>
<dbReference type="Pfam" id="PF02485">
    <property type="entry name" value="Branch"/>
    <property type="match status" value="1"/>
</dbReference>
<evidence type="ECO:0000256" key="6">
    <source>
        <dbReference type="ARBA" id="ARBA00022723"/>
    </source>
</evidence>
<evidence type="ECO:0000256" key="5">
    <source>
        <dbReference type="ARBA" id="ARBA00022692"/>
    </source>
</evidence>
<dbReference type="PANTHER" id="PTHR46025:SF3">
    <property type="entry name" value="XYLOSYLTRANSFERASE OXT"/>
    <property type="match status" value="1"/>
</dbReference>
<keyword evidence="12" id="KW-1015">Disulfide bond</keyword>
<sequence length="293" mass="34629">MRHAFMIMAHNNWNQLRTLLSLLDDERNSIDVHIDARSKDFDASMFNGVLKHASLTFAPRVKVTWGGSSQIQCELALLRRAVACECDYYHLLSGADLPLHDMDYIDDFFKSHRGQEFVDFCEIGSDILQSTRERVSLFHPFQNMLGRDCRYVEWLSKRFQRLMGVNRLKEHAEVLAKGANWYSITHGFALWVVDQWAAYRRIFQYSWCADELFMQTMLMNSPFRENIWHPQADDDYRSIMRLIDWKRGNPYVFHSSDYNELITSPMLFARKFDERVDEGIIEDLARNIRGYDL</sequence>
<gene>
    <name evidence="15" type="ORF">BLIC_c02276</name>
</gene>
<dbReference type="Proteomes" id="UP000043107">
    <property type="component" value="Unassembled WGS sequence"/>
</dbReference>
<evidence type="ECO:0000256" key="13">
    <source>
        <dbReference type="ARBA" id="ARBA00023180"/>
    </source>
</evidence>
<evidence type="ECO:0000256" key="11">
    <source>
        <dbReference type="ARBA" id="ARBA00023136"/>
    </source>
</evidence>
<keyword evidence="8" id="KW-0735">Signal-anchor</keyword>
<evidence type="ECO:0000313" key="15">
    <source>
        <dbReference type="EMBL" id="CEF05919.1"/>
    </source>
</evidence>
<comment type="subcellular location">
    <subcellularLocation>
        <location evidence="2">Endoplasmic reticulum membrane</location>
        <topology evidence="2">Single-pass type II membrane protein</topology>
    </subcellularLocation>
    <subcellularLocation>
        <location evidence="1">Golgi apparatus membrane</location>
        <topology evidence="1">Single-pass type II membrane protein</topology>
    </subcellularLocation>
</comment>
<evidence type="ECO:0000313" key="16">
    <source>
        <dbReference type="Proteomes" id="UP000043107"/>
    </source>
</evidence>
<keyword evidence="10" id="KW-0333">Golgi apparatus</keyword>
<name>A0ABM9R757_BIFLI</name>
<organism evidence="15 16">
    <name type="scientific">Bifidobacterium longum subsp. infantis</name>
    <dbReference type="NCBI Taxonomy" id="1682"/>
    <lineage>
        <taxon>Bacteria</taxon>
        <taxon>Bacillati</taxon>
        <taxon>Actinomycetota</taxon>
        <taxon>Actinomycetes</taxon>
        <taxon>Bifidobacteriales</taxon>
        <taxon>Bifidobacteriaceae</taxon>
        <taxon>Bifidobacterium</taxon>
    </lineage>
</organism>
<reference evidence="15 16" key="1">
    <citation type="submission" date="2014-09" db="EMBL/GenBank/DDBJ databases">
        <authorList>
            <person name="Bertelli C."/>
        </authorList>
    </citation>
    <scope>NUCLEOTIDE SEQUENCE [LARGE SCALE GENOMIC DNA]</scope>
    <source>
        <strain evidence="15 16">BIC1401111250</strain>
    </source>
</reference>
<evidence type="ECO:0000256" key="14">
    <source>
        <dbReference type="ARBA" id="ARBA00042865"/>
    </source>
</evidence>
<accession>A0ABM9R757</accession>
<keyword evidence="7" id="KW-0256">Endoplasmic reticulum</keyword>
<evidence type="ECO:0000256" key="7">
    <source>
        <dbReference type="ARBA" id="ARBA00022824"/>
    </source>
</evidence>